<evidence type="ECO:0000313" key="1">
    <source>
        <dbReference type="EMBL" id="RGI72998.1"/>
    </source>
</evidence>
<dbReference type="Proteomes" id="UP000261295">
    <property type="component" value="Unassembled WGS sequence"/>
</dbReference>
<evidence type="ECO:0000313" key="8">
    <source>
        <dbReference type="Proteomes" id="UP000285283"/>
    </source>
</evidence>
<accession>A0A374MNR2</accession>
<evidence type="ECO:0000313" key="5">
    <source>
        <dbReference type="Proteomes" id="UP000261295"/>
    </source>
</evidence>
<dbReference type="EMBL" id="QSKL01000013">
    <property type="protein sequence ID" value="RHE58765.1"/>
    <property type="molecule type" value="Genomic_DNA"/>
</dbReference>
<evidence type="ECO:0000313" key="7">
    <source>
        <dbReference type="Proteomes" id="UP000284640"/>
    </source>
</evidence>
<name>A0A374MNR2_BACUN</name>
<evidence type="ECO:0000313" key="4">
    <source>
        <dbReference type="EMBL" id="RHE58765.1"/>
    </source>
</evidence>
<dbReference type="EMBL" id="QSTL01000004">
    <property type="protein sequence ID" value="RGM56702.1"/>
    <property type="molecule type" value="Genomic_DNA"/>
</dbReference>
<gene>
    <name evidence="4" type="ORF">DW729_13745</name>
    <name evidence="3" type="ORF">DWX87_00800</name>
    <name evidence="2" type="ORF">DXC07_07135</name>
    <name evidence="1" type="ORF">DXD90_16570</name>
</gene>
<comment type="caution">
    <text evidence="1">The sequence shown here is derived from an EMBL/GenBank/DDBJ whole genome shotgun (WGS) entry which is preliminary data.</text>
</comment>
<dbReference type="EMBL" id="QSOF01000027">
    <property type="protein sequence ID" value="RGI72998.1"/>
    <property type="molecule type" value="Genomic_DNA"/>
</dbReference>
<evidence type="ECO:0000313" key="2">
    <source>
        <dbReference type="EMBL" id="RGM56702.1"/>
    </source>
</evidence>
<evidence type="ECO:0000313" key="6">
    <source>
        <dbReference type="Proteomes" id="UP000263754"/>
    </source>
</evidence>
<dbReference type="Proteomes" id="UP000284640">
    <property type="component" value="Unassembled WGS sequence"/>
</dbReference>
<proteinExistence type="predicted"/>
<protein>
    <submittedName>
        <fullName evidence="1">Uncharacterized protein</fullName>
    </submittedName>
</protein>
<dbReference type="Proteomes" id="UP000263754">
    <property type="component" value="Unassembled WGS sequence"/>
</dbReference>
<dbReference type="Proteomes" id="UP000285283">
    <property type="component" value="Unassembled WGS sequence"/>
</dbReference>
<reference evidence="5 6" key="1">
    <citation type="submission" date="2018-08" db="EMBL/GenBank/DDBJ databases">
        <title>A genome reference for cultivated species of the human gut microbiota.</title>
        <authorList>
            <person name="Zou Y."/>
            <person name="Xue W."/>
            <person name="Luo G."/>
        </authorList>
    </citation>
    <scope>NUCLEOTIDE SEQUENCE [LARGE SCALE GENOMIC DNA]</scope>
    <source>
        <strain evidence="3 8">AF21-53</strain>
        <strain evidence="4 7">AM27-46</strain>
        <strain evidence="2 5">OM07-9</strain>
        <strain evidence="1 6">TM10-17</strain>
    </source>
</reference>
<dbReference type="EMBL" id="QRVP01000001">
    <property type="protein sequence ID" value="RGS57561.1"/>
    <property type="molecule type" value="Genomic_DNA"/>
</dbReference>
<sequence length="62" mass="7373">MQLDERKLGEVKKKKHSQDYKETHNFFNSVPLECLPASRGTRCFKKETKSTVYFFFSSFFNS</sequence>
<evidence type="ECO:0000313" key="3">
    <source>
        <dbReference type="EMBL" id="RGS57561.1"/>
    </source>
</evidence>
<dbReference type="AlphaFoldDB" id="A0A374MNR2"/>
<organism evidence="1 6">
    <name type="scientific">Bacteroides uniformis</name>
    <dbReference type="NCBI Taxonomy" id="820"/>
    <lineage>
        <taxon>Bacteria</taxon>
        <taxon>Pseudomonadati</taxon>
        <taxon>Bacteroidota</taxon>
        <taxon>Bacteroidia</taxon>
        <taxon>Bacteroidales</taxon>
        <taxon>Bacteroidaceae</taxon>
        <taxon>Bacteroides</taxon>
    </lineage>
</organism>